<keyword evidence="3" id="KW-1185">Reference proteome</keyword>
<feature type="compositionally biased region" description="Low complexity" evidence="1">
    <location>
        <begin position="82"/>
        <end position="105"/>
    </location>
</feature>
<name>A0A8X6IVW4_TRICU</name>
<reference evidence="2" key="1">
    <citation type="submission" date="2020-07" db="EMBL/GenBank/DDBJ databases">
        <title>Multicomponent nature underlies the extraordinary mechanical properties of spider dragline silk.</title>
        <authorList>
            <person name="Kono N."/>
            <person name="Nakamura H."/>
            <person name="Mori M."/>
            <person name="Yoshida Y."/>
            <person name="Ohtoshi R."/>
            <person name="Malay A.D."/>
            <person name="Moran D.A.P."/>
            <person name="Tomita M."/>
            <person name="Numata K."/>
            <person name="Arakawa K."/>
        </authorList>
    </citation>
    <scope>NUCLEOTIDE SEQUENCE</scope>
</reference>
<gene>
    <name evidence="2" type="primary">NCL1_10057</name>
    <name evidence="2" type="ORF">TNCT_320761</name>
</gene>
<feature type="compositionally biased region" description="Basic and acidic residues" evidence="1">
    <location>
        <begin position="64"/>
        <end position="74"/>
    </location>
</feature>
<feature type="region of interest" description="Disordered" evidence="1">
    <location>
        <begin position="1"/>
        <end position="132"/>
    </location>
</feature>
<protein>
    <submittedName>
        <fullName evidence="2">Uncharacterized protein</fullName>
    </submittedName>
</protein>
<feature type="compositionally biased region" description="Basic and acidic residues" evidence="1">
    <location>
        <begin position="1"/>
        <end position="15"/>
    </location>
</feature>
<evidence type="ECO:0000313" key="2">
    <source>
        <dbReference type="EMBL" id="GFR02108.1"/>
    </source>
</evidence>
<accession>A0A8X6IVW4</accession>
<evidence type="ECO:0000256" key="1">
    <source>
        <dbReference type="SAM" id="MobiDB-lite"/>
    </source>
</evidence>
<comment type="caution">
    <text evidence="2">The sequence shown here is derived from an EMBL/GenBank/DDBJ whole genome shotgun (WGS) entry which is preliminary data.</text>
</comment>
<proteinExistence type="predicted"/>
<sequence length="179" mass="19511">MVLPDDHVSERERMRSLSGGAKASSSCSSGSSRDSSSSSITGRFRRQSGDDAHGKKTNAVFDVFRPRSKSDSKSKRPTFMASLRSSMMSSGSSLSRSTVVSPTSPLATHSTPPAHNNILIEPHRPRSGSDSRGAVSKMFEIFRHRSQSVTSDLKNKTRPPVISCLSDVSRREIRLAILF</sequence>
<evidence type="ECO:0000313" key="3">
    <source>
        <dbReference type="Proteomes" id="UP000887116"/>
    </source>
</evidence>
<dbReference type="Proteomes" id="UP000887116">
    <property type="component" value="Unassembled WGS sequence"/>
</dbReference>
<feature type="compositionally biased region" description="Low complexity" evidence="1">
    <location>
        <begin position="16"/>
        <end position="39"/>
    </location>
</feature>
<organism evidence="2 3">
    <name type="scientific">Trichonephila clavata</name>
    <name type="common">Joro spider</name>
    <name type="synonym">Nephila clavata</name>
    <dbReference type="NCBI Taxonomy" id="2740835"/>
    <lineage>
        <taxon>Eukaryota</taxon>
        <taxon>Metazoa</taxon>
        <taxon>Ecdysozoa</taxon>
        <taxon>Arthropoda</taxon>
        <taxon>Chelicerata</taxon>
        <taxon>Arachnida</taxon>
        <taxon>Araneae</taxon>
        <taxon>Araneomorphae</taxon>
        <taxon>Entelegynae</taxon>
        <taxon>Araneoidea</taxon>
        <taxon>Nephilidae</taxon>
        <taxon>Trichonephila</taxon>
    </lineage>
</organism>
<dbReference type="OrthoDB" id="6436756at2759"/>
<dbReference type="AlphaFoldDB" id="A0A8X6IVW4"/>
<dbReference type="EMBL" id="BMAO01025361">
    <property type="protein sequence ID" value="GFR02108.1"/>
    <property type="molecule type" value="Genomic_DNA"/>
</dbReference>